<dbReference type="AlphaFoldDB" id="A0A140CLR6"/>
<gene>
    <name evidence="1" type="ORF">AL551_00665</name>
</gene>
<dbReference type="EMBL" id="CP014090">
    <property type="protein sequence ID" value="AMF86914.1"/>
    <property type="molecule type" value="Genomic_DNA"/>
</dbReference>
<protein>
    <submittedName>
        <fullName evidence="1">Uncharacterized protein</fullName>
    </submittedName>
</protein>
<dbReference type="RefSeq" id="WP_032351510.1">
    <property type="nucleotide sequence ID" value="NZ_BDPG01000400.1"/>
</dbReference>
<keyword evidence="1" id="KW-0614">Plasmid</keyword>
<evidence type="ECO:0000313" key="1">
    <source>
        <dbReference type="EMBL" id="AMF86914.1"/>
    </source>
</evidence>
<name>A0A140CLR6_ECOLX</name>
<sequence length="78" mass="9317">MINDPITPKIIIPTIKRLKRHTAELADYMRLYRARVRGSQLADRHRQQLEFRKEVNTQLQVKLGTSILLKRILYQIFT</sequence>
<accession>A0A140CLR6</accession>
<reference evidence="1" key="1">
    <citation type="submission" date="2018-01" db="EMBL/GenBank/DDBJ databases">
        <title>FDA dAtabase for Regulatory Grade micrObial Sequences (FDA-ARGOS): Supporting development and validation of Infectious Disease Dx tests.</title>
        <authorList>
            <person name="Case J."/>
            <person name="Tallon L."/>
            <person name="Sadzewicz L."/>
            <person name="Sengamalay N."/>
            <person name="Nagaraj S."/>
            <person name="Vavikolanu K."/>
            <person name="Aluvathingal J."/>
            <person name="Nadendla S."/>
            <person name="Hobson J."/>
            <person name="Sichtig H."/>
        </authorList>
    </citation>
    <scope>NUCLEOTIDE SEQUENCE</scope>
    <source>
        <strain evidence="1">FDAARGOS_95</strain>
        <plasmid evidence="1">unnamed</plasmid>
    </source>
</reference>
<organism evidence="1">
    <name type="scientific">Escherichia coli</name>
    <dbReference type="NCBI Taxonomy" id="562"/>
    <lineage>
        <taxon>Bacteria</taxon>
        <taxon>Pseudomonadati</taxon>
        <taxon>Pseudomonadota</taxon>
        <taxon>Gammaproteobacteria</taxon>
        <taxon>Enterobacterales</taxon>
        <taxon>Enterobacteriaceae</taxon>
        <taxon>Escherichia</taxon>
    </lineage>
</organism>
<proteinExistence type="predicted"/>
<geneLocation type="plasmid" evidence="1">
    <name>unnamed</name>
</geneLocation>